<feature type="compositionally biased region" description="Low complexity" evidence="1">
    <location>
        <begin position="67"/>
        <end position="79"/>
    </location>
</feature>
<feature type="compositionally biased region" description="Basic and acidic residues" evidence="1">
    <location>
        <begin position="241"/>
        <end position="288"/>
    </location>
</feature>
<reference evidence="2 3" key="1">
    <citation type="submission" date="2015-04" db="EMBL/GenBank/DDBJ databases">
        <title>Complete genome sequence of Schizopora paradoxa KUC8140, a cosmopolitan wood degrader in East Asia.</title>
        <authorList>
            <consortium name="DOE Joint Genome Institute"/>
            <person name="Min B."/>
            <person name="Park H."/>
            <person name="Jang Y."/>
            <person name="Kim J.-J."/>
            <person name="Kim K.H."/>
            <person name="Pangilinan J."/>
            <person name="Lipzen A."/>
            <person name="Riley R."/>
            <person name="Grigoriev I.V."/>
            <person name="Spatafora J.W."/>
            <person name="Choi I.-G."/>
        </authorList>
    </citation>
    <scope>NUCLEOTIDE SEQUENCE [LARGE SCALE GENOMIC DNA]</scope>
    <source>
        <strain evidence="2 3">KUC8140</strain>
    </source>
</reference>
<dbReference type="Proteomes" id="UP000053477">
    <property type="component" value="Unassembled WGS sequence"/>
</dbReference>
<feature type="compositionally biased region" description="Basic residues" evidence="1">
    <location>
        <begin position="293"/>
        <end position="302"/>
    </location>
</feature>
<feature type="compositionally biased region" description="Acidic residues" evidence="1">
    <location>
        <begin position="137"/>
        <end position="152"/>
    </location>
</feature>
<evidence type="ECO:0000313" key="2">
    <source>
        <dbReference type="EMBL" id="KLO09865.1"/>
    </source>
</evidence>
<sequence length="302" mass="33822">MALSMKRSTKIRHTSIIYLFVLQNHPKHCESMSLSGLFAKKSAGLDNDLDTIFQSSAGPSTSLFTVSNSAASSKEASNSVTKKKRRGSEGQESHKKKVRVDTTLASEKNSSPEKSSSKVKSAKVPKTSAVSEKPTEDSVEDAEETRDEDGSESDSSQVPVHESLTKKAKKSSRKLKFSPEDETSEQRDARTIFVGNLPAEIAKNRSLSKKLKRHITEHVPRSSIESIRFRSVPFQNPTSKLDSDDKKPPPKKEEVSERDQREQKRTADWREKQKKGADDEVKEDEKKYMTPGQKRRLAFIKG</sequence>
<dbReference type="EMBL" id="KQ086043">
    <property type="protein sequence ID" value="KLO09865.1"/>
    <property type="molecule type" value="Genomic_DNA"/>
</dbReference>
<feature type="region of interest" description="Disordered" evidence="1">
    <location>
        <begin position="66"/>
        <end position="198"/>
    </location>
</feature>
<gene>
    <name evidence="2" type="ORF">SCHPADRAFT_978959</name>
</gene>
<accession>A0A0H2RDA2</accession>
<dbReference type="AlphaFoldDB" id="A0A0H2RDA2"/>
<feature type="compositionally biased region" description="Low complexity" evidence="1">
    <location>
        <begin position="105"/>
        <end position="131"/>
    </location>
</feature>
<keyword evidence="3" id="KW-1185">Reference proteome</keyword>
<evidence type="ECO:0008006" key="4">
    <source>
        <dbReference type="Google" id="ProtNLM"/>
    </source>
</evidence>
<name>A0A0H2RDA2_9AGAM</name>
<dbReference type="InParanoid" id="A0A0H2RDA2"/>
<dbReference type="STRING" id="27342.A0A0H2RDA2"/>
<proteinExistence type="predicted"/>
<evidence type="ECO:0000313" key="3">
    <source>
        <dbReference type="Proteomes" id="UP000053477"/>
    </source>
</evidence>
<protein>
    <recommendedName>
        <fullName evidence="4">RRM domain-containing protein</fullName>
    </recommendedName>
</protein>
<organism evidence="2 3">
    <name type="scientific">Schizopora paradoxa</name>
    <dbReference type="NCBI Taxonomy" id="27342"/>
    <lineage>
        <taxon>Eukaryota</taxon>
        <taxon>Fungi</taxon>
        <taxon>Dikarya</taxon>
        <taxon>Basidiomycota</taxon>
        <taxon>Agaricomycotina</taxon>
        <taxon>Agaricomycetes</taxon>
        <taxon>Hymenochaetales</taxon>
        <taxon>Schizoporaceae</taxon>
        <taxon>Schizopora</taxon>
    </lineage>
</organism>
<feature type="compositionally biased region" description="Basic residues" evidence="1">
    <location>
        <begin position="166"/>
        <end position="176"/>
    </location>
</feature>
<evidence type="ECO:0000256" key="1">
    <source>
        <dbReference type="SAM" id="MobiDB-lite"/>
    </source>
</evidence>
<feature type="non-terminal residue" evidence="2">
    <location>
        <position position="302"/>
    </location>
</feature>
<feature type="region of interest" description="Disordered" evidence="1">
    <location>
        <begin position="213"/>
        <end position="302"/>
    </location>
</feature>
<dbReference type="OrthoDB" id="442677at2759"/>